<evidence type="ECO:0000313" key="8">
    <source>
        <dbReference type="Proteomes" id="UP000008718"/>
    </source>
</evidence>
<dbReference type="PANTHER" id="PTHR42839">
    <property type="entry name" value="ISOCHORISMATE SYNTHASE ENTC"/>
    <property type="match status" value="1"/>
</dbReference>
<dbReference type="Proteomes" id="UP000008718">
    <property type="component" value="Chromosome"/>
</dbReference>
<dbReference type="OrthoDB" id="9806579at2"/>
<name>E4T4N6_PALPW</name>
<organism evidence="7 8">
    <name type="scientific">Paludibacter propionicigenes (strain DSM 17365 / JCM 13257 / WB4)</name>
    <dbReference type="NCBI Taxonomy" id="694427"/>
    <lineage>
        <taxon>Bacteria</taxon>
        <taxon>Pseudomonadati</taxon>
        <taxon>Bacteroidota</taxon>
        <taxon>Bacteroidia</taxon>
        <taxon>Bacteroidales</taxon>
        <taxon>Paludibacteraceae</taxon>
        <taxon>Paludibacter</taxon>
    </lineage>
</organism>
<dbReference type="HOGENOM" id="CLU_006493_8_0_10"/>
<proteinExistence type="inferred from homology"/>
<evidence type="ECO:0000256" key="1">
    <source>
        <dbReference type="ARBA" id="ARBA00000799"/>
    </source>
</evidence>
<dbReference type="PANTHER" id="PTHR42839:SF2">
    <property type="entry name" value="ISOCHORISMATE SYNTHASE ENTC"/>
    <property type="match status" value="1"/>
</dbReference>
<reference key="1">
    <citation type="submission" date="2010-11" db="EMBL/GenBank/DDBJ databases">
        <title>The complete genome of Paludibacter propionicigenes DSM 17365.</title>
        <authorList>
            <consortium name="US DOE Joint Genome Institute (JGI-PGF)"/>
            <person name="Lucas S."/>
            <person name="Copeland A."/>
            <person name="Lapidus A."/>
            <person name="Bruce D."/>
            <person name="Goodwin L."/>
            <person name="Pitluck S."/>
            <person name="Kyrpides N."/>
            <person name="Mavromatis K."/>
            <person name="Ivanova N."/>
            <person name="Munk A.C."/>
            <person name="Brettin T."/>
            <person name="Detter J.C."/>
            <person name="Han C."/>
            <person name="Tapia R."/>
            <person name="Land M."/>
            <person name="Hauser L."/>
            <person name="Markowitz V."/>
            <person name="Cheng J.-F."/>
            <person name="Hugenholtz P."/>
            <person name="Woyke T."/>
            <person name="Wu D."/>
            <person name="Gronow S."/>
            <person name="Wellnitz S."/>
            <person name="Brambilla E."/>
            <person name="Klenk H.-P."/>
            <person name="Eisen J.A."/>
        </authorList>
    </citation>
    <scope>NUCLEOTIDE SEQUENCE</scope>
    <source>
        <strain>WB4</strain>
    </source>
</reference>
<dbReference type="EC" id="5.4.4.2" evidence="3"/>
<evidence type="ECO:0000256" key="5">
    <source>
        <dbReference type="ARBA" id="ARBA00041564"/>
    </source>
</evidence>
<dbReference type="InterPro" id="IPR005801">
    <property type="entry name" value="ADC_synthase"/>
</dbReference>
<protein>
    <recommendedName>
        <fullName evidence="3">isochorismate synthase</fullName>
        <ecNumber evidence="3">5.4.4.2</ecNumber>
    </recommendedName>
    <alternativeName>
        <fullName evidence="5">Isochorismate mutase</fullName>
    </alternativeName>
</protein>
<gene>
    <name evidence="7" type="ordered locus">Palpr_1534</name>
</gene>
<dbReference type="InterPro" id="IPR015890">
    <property type="entry name" value="Chorismate_C"/>
</dbReference>
<dbReference type="SUPFAM" id="SSF56322">
    <property type="entry name" value="ADC synthase"/>
    <property type="match status" value="1"/>
</dbReference>
<evidence type="ECO:0000256" key="3">
    <source>
        <dbReference type="ARBA" id="ARBA00012824"/>
    </source>
</evidence>
<dbReference type="Pfam" id="PF00425">
    <property type="entry name" value="Chorismate_bind"/>
    <property type="match status" value="1"/>
</dbReference>
<sequence>MAFENSSYQSLGKLQTVCLKQNIPFASYRLPLDNEIITLVQHHSFPEKLSSTQDLDKKIGFVVAPFDETAKHGTYFLKPDCVFFSDQIEAVYIQKLSENNRFLSIEKLKEKDIQTTAPSEYINNVNAAKTAMTEGRFHKVVLSKIRLEKLDDKFIAADFFLKLCDKYPHAFVYMIQLPEVGSWIGATPEPLVVIENDCVKTVSLAGTQMSTDAEIESYGWSNKEKEEQGIVTNFVEQTLKSLDIRNYDKTGPTNYQAANLIHLKTAFEFPTADLKNRLGDFLKALHPTPSVGGLPKAEAREFILANEKHDRSYYTGFLGPINIENKSHVFVNLRCLQLFEKQFVLYSGAGITTSSVAEKEWEETDNKMMTMMNVMKTPNP</sequence>
<evidence type="ECO:0000259" key="6">
    <source>
        <dbReference type="Pfam" id="PF00425"/>
    </source>
</evidence>
<dbReference type="STRING" id="694427.Palpr_1534"/>
<dbReference type="EMBL" id="CP002345">
    <property type="protein sequence ID" value="ADQ79680.1"/>
    <property type="molecule type" value="Genomic_DNA"/>
</dbReference>
<dbReference type="AlphaFoldDB" id="E4T4N6"/>
<comment type="catalytic activity">
    <reaction evidence="1">
        <text>chorismate = isochorismate</text>
        <dbReference type="Rhea" id="RHEA:18985"/>
        <dbReference type="ChEBI" id="CHEBI:29748"/>
        <dbReference type="ChEBI" id="CHEBI:29780"/>
        <dbReference type="EC" id="5.4.4.2"/>
    </reaction>
</comment>
<dbReference type="GO" id="GO:0008909">
    <property type="term" value="F:isochorismate synthase activity"/>
    <property type="evidence" value="ECO:0007669"/>
    <property type="project" value="UniProtKB-EC"/>
</dbReference>
<dbReference type="NCBIfam" id="TIGR00543">
    <property type="entry name" value="isochor_syn"/>
    <property type="match status" value="1"/>
</dbReference>
<feature type="domain" description="Chorismate-utilising enzyme C-terminal" evidence="6">
    <location>
        <begin position="119"/>
        <end position="367"/>
    </location>
</feature>
<keyword evidence="8" id="KW-1185">Reference proteome</keyword>
<dbReference type="InterPro" id="IPR004561">
    <property type="entry name" value="IsoChor_synthase"/>
</dbReference>
<comment type="similarity">
    <text evidence="2">Belongs to the isochorismate synthase family.</text>
</comment>
<dbReference type="KEGG" id="ppn:Palpr_1534"/>
<reference evidence="7 8" key="2">
    <citation type="journal article" date="2011" name="Stand. Genomic Sci.">
        <title>Complete genome sequence of Paludibacter propionicigenes type strain (WB4).</title>
        <authorList>
            <person name="Gronow S."/>
            <person name="Munk C."/>
            <person name="Lapidus A."/>
            <person name="Nolan M."/>
            <person name="Lucas S."/>
            <person name="Hammon N."/>
            <person name="Deshpande S."/>
            <person name="Cheng J.F."/>
            <person name="Tapia R."/>
            <person name="Han C."/>
            <person name="Goodwin L."/>
            <person name="Pitluck S."/>
            <person name="Liolios K."/>
            <person name="Ivanova N."/>
            <person name="Mavromatis K."/>
            <person name="Mikhailova N."/>
            <person name="Pati A."/>
            <person name="Chen A."/>
            <person name="Palaniappan K."/>
            <person name="Land M."/>
            <person name="Hauser L."/>
            <person name="Chang Y.J."/>
            <person name="Jeffries C.D."/>
            <person name="Brambilla E."/>
            <person name="Rohde M."/>
            <person name="Goker M."/>
            <person name="Detter J.C."/>
            <person name="Woyke T."/>
            <person name="Bristow J."/>
            <person name="Eisen J.A."/>
            <person name="Markowitz V."/>
            <person name="Hugenholtz P."/>
            <person name="Kyrpides N.C."/>
            <person name="Klenk H.P."/>
        </authorList>
    </citation>
    <scope>NUCLEOTIDE SEQUENCE [LARGE SCALE GENOMIC DNA]</scope>
    <source>
        <strain evidence="8">DSM 17365 / JCM 13257 / WB4</strain>
    </source>
</reference>
<dbReference type="RefSeq" id="WP_013445049.1">
    <property type="nucleotide sequence ID" value="NC_014734.1"/>
</dbReference>
<evidence type="ECO:0000313" key="7">
    <source>
        <dbReference type="EMBL" id="ADQ79680.1"/>
    </source>
</evidence>
<keyword evidence="4" id="KW-0413">Isomerase</keyword>
<dbReference type="Gene3D" id="3.60.120.10">
    <property type="entry name" value="Anthranilate synthase"/>
    <property type="match status" value="1"/>
</dbReference>
<dbReference type="eggNOG" id="COG1169">
    <property type="taxonomic scope" value="Bacteria"/>
</dbReference>
<evidence type="ECO:0000256" key="2">
    <source>
        <dbReference type="ARBA" id="ARBA00005297"/>
    </source>
</evidence>
<evidence type="ECO:0000256" key="4">
    <source>
        <dbReference type="ARBA" id="ARBA00023235"/>
    </source>
</evidence>
<accession>E4T4N6</accession>